<keyword evidence="4" id="KW-1185">Reference proteome</keyword>
<dbReference type="AlphaFoldDB" id="A0A139AFN8"/>
<feature type="compositionally biased region" description="Basic and acidic residues" evidence="1">
    <location>
        <begin position="17"/>
        <end position="26"/>
    </location>
</feature>
<evidence type="ECO:0000313" key="3">
    <source>
        <dbReference type="EMBL" id="KXS15235.1"/>
    </source>
</evidence>
<feature type="transmembrane region" description="Helical" evidence="2">
    <location>
        <begin position="59"/>
        <end position="82"/>
    </location>
</feature>
<evidence type="ECO:0000256" key="2">
    <source>
        <dbReference type="SAM" id="Phobius"/>
    </source>
</evidence>
<reference evidence="3 4" key="1">
    <citation type="journal article" date="2015" name="Genome Biol. Evol.">
        <title>Phylogenomic analyses indicate that early fungi evolved digesting cell walls of algal ancestors of land plants.</title>
        <authorList>
            <person name="Chang Y."/>
            <person name="Wang S."/>
            <person name="Sekimoto S."/>
            <person name="Aerts A.L."/>
            <person name="Choi C."/>
            <person name="Clum A."/>
            <person name="LaButti K.M."/>
            <person name="Lindquist E.A."/>
            <person name="Yee Ngan C."/>
            <person name="Ohm R.A."/>
            <person name="Salamov A.A."/>
            <person name="Grigoriev I.V."/>
            <person name="Spatafora J.W."/>
            <person name="Berbee M.L."/>
        </authorList>
    </citation>
    <scope>NUCLEOTIDE SEQUENCE [LARGE SCALE GENOMIC DNA]</scope>
    <source>
        <strain evidence="3 4">JEL478</strain>
    </source>
</reference>
<proteinExistence type="predicted"/>
<evidence type="ECO:0000256" key="1">
    <source>
        <dbReference type="SAM" id="MobiDB-lite"/>
    </source>
</evidence>
<evidence type="ECO:0000313" key="4">
    <source>
        <dbReference type="Proteomes" id="UP000070544"/>
    </source>
</evidence>
<keyword evidence="2" id="KW-0472">Membrane</keyword>
<keyword evidence="2" id="KW-0812">Transmembrane</keyword>
<feature type="region of interest" description="Disordered" evidence="1">
    <location>
        <begin position="1"/>
        <end position="26"/>
    </location>
</feature>
<gene>
    <name evidence="3" type="ORF">M427DRAFT_326503</name>
</gene>
<dbReference type="Proteomes" id="UP000070544">
    <property type="component" value="Unassembled WGS sequence"/>
</dbReference>
<name>A0A139AFN8_GONPJ</name>
<sequence>MPVGAKGKQFTARSSKGAREKLSKNPSDCRRIVTSIVGDYASDIVGKSRNSIICGQQGLWLPLLLLLLLLRLLSSSALVMSISLSIKVLRSSCSTF</sequence>
<organism evidence="3 4">
    <name type="scientific">Gonapodya prolifera (strain JEL478)</name>
    <name type="common">Monoblepharis prolifera</name>
    <dbReference type="NCBI Taxonomy" id="1344416"/>
    <lineage>
        <taxon>Eukaryota</taxon>
        <taxon>Fungi</taxon>
        <taxon>Fungi incertae sedis</taxon>
        <taxon>Chytridiomycota</taxon>
        <taxon>Chytridiomycota incertae sedis</taxon>
        <taxon>Monoblepharidomycetes</taxon>
        <taxon>Monoblepharidales</taxon>
        <taxon>Gonapodyaceae</taxon>
        <taxon>Gonapodya</taxon>
    </lineage>
</organism>
<accession>A0A139AFN8</accession>
<protein>
    <submittedName>
        <fullName evidence="3">Uncharacterized protein</fullName>
    </submittedName>
</protein>
<dbReference type="EMBL" id="KQ965763">
    <property type="protein sequence ID" value="KXS15235.1"/>
    <property type="molecule type" value="Genomic_DNA"/>
</dbReference>
<keyword evidence="2" id="KW-1133">Transmembrane helix</keyword>